<dbReference type="EMBL" id="AP022620">
    <property type="protein sequence ID" value="BBZ75431.1"/>
    <property type="molecule type" value="Genomic_DNA"/>
</dbReference>
<sequence length="148" mass="15667">MGSSAQQSPADPTRYGLTQNDIVRYGNAIQTNKGLIHDAGPNGLNHTYLMDYDPTAFGGKGRALVAIGNPDTARNTSVIVPGTSSSVTVRAAQARSRRGEELAICRDGGLVLPHIETKRDCATPSNSPPGWPSTTQITRSPDRPGELI</sequence>
<dbReference type="KEGG" id="many:MANY_07680"/>
<name>A0A6N4W7R5_9MYCO</name>
<feature type="region of interest" description="Disordered" evidence="1">
    <location>
        <begin position="119"/>
        <end position="148"/>
    </location>
</feature>
<gene>
    <name evidence="3" type="ORF">MANY_07680</name>
</gene>
<evidence type="ECO:0000313" key="3">
    <source>
        <dbReference type="EMBL" id="BBZ75431.1"/>
    </source>
</evidence>
<evidence type="ECO:0000313" key="4">
    <source>
        <dbReference type="Proteomes" id="UP000467249"/>
    </source>
</evidence>
<keyword evidence="4" id="KW-1185">Reference proteome</keyword>
<feature type="domain" description="DUF1023" evidence="2">
    <location>
        <begin position="59"/>
        <end position="92"/>
    </location>
</feature>
<dbReference type="Pfam" id="PF06259">
    <property type="entry name" value="Abhydrolase_8"/>
    <property type="match status" value="1"/>
</dbReference>
<evidence type="ECO:0000256" key="1">
    <source>
        <dbReference type="SAM" id="MobiDB-lite"/>
    </source>
</evidence>
<accession>A0A6N4W7R5</accession>
<dbReference type="InterPro" id="IPR010427">
    <property type="entry name" value="DUF1023"/>
</dbReference>
<dbReference type="Proteomes" id="UP000467249">
    <property type="component" value="Chromosome"/>
</dbReference>
<dbReference type="AlphaFoldDB" id="A0A6N4W7R5"/>
<protein>
    <recommendedName>
        <fullName evidence="2">DUF1023 domain-containing protein</fullName>
    </recommendedName>
</protein>
<proteinExistence type="predicted"/>
<evidence type="ECO:0000259" key="2">
    <source>
        <dbReference type="Pfam" id="PF06259"/>
    </source>
</evidence>
<organism evidence="3 4">
    <name type="scientific">Mycolicibacterium anyangense</name>
    <dbReference type="NCBI Taxonomy" id="1431246"/>
    <lineage>
        <taxon>Bacteria</taxon>
        <taxon>Bacillati</taxon>
        <taxon>Actinomycetota</taxon>
        <taxon>Actinomycetes</taxon>
        <taxon>Mycobacteriales</taxon>
        <taxon>Mycobacteriaceae</taxon>
        <taxon>Mycolicibacterium</taxon>
    </lineage>
</organism>
<reference evidence="3 4" key="1">
    <citation type="journal article" date="2019" name="Emerg. Microbes Infect.">
        <title>Comprehensive subspecies identification of 175 nontuberculous mycobacteria species based on 7547 genomic profiles.</title>
        <authorList>
            <person name="Matsumoto Y."/>
            <person name="Kinjo T."/>
            <person name="Motooka D."/>
            <person name="Nabeya D."/>
            <person name="Jung N."/>
            <person name="Uechi K."/>
            <person name="Horii T."/>
            <person name="Iida T."/>
            <person name="Fujita J."/>
            <person name="Nakamura S."/>
        </authorList>
    </citation>
    <scope>NUCLEOTIDE SEQUENCE [LARGE SCALE GENOMIC DNA]</scope>
    <source>
        <strain evidence="3 4">JCM 30275</strain>
    </source>
</reference>